<dbReference type="GeneID" id="93476231"/>
<evidence type="ECO:0000313" key="4">
    <source>
        <dbReference type="Proteomes" id="UP001364764"/>
    </source>
</evidence>
<gene>
    <name evidence="3" type="ORF">V6668_12160</name>
</gene>
<dbReference type="RefSeq" id="WP_036670465.1">
    <property type="nucleotide sequence ID" value="NZ_CP145892.1"/>
</dbReference>
<evidence type="ECO:0000313" key="3">
    <source>
        <dbReference type="EMBL" id="WWP22889.1"/>
    </source>
</evidence>
<feature type="coiled-coil region" evidence="1">
    <location>
        <begin position="129"/>
        <end position="174"/>
    </location>
</feature>
<proteinExistence type="predicted"/>
<protein>
    <recommendedName>
        <fullName evidence="5">Holin</fullName>
    </recommendedName>
</protein>
<keyword evidence="2" id="KW-0472">Membrane</keyword>
<evidence type="ECO:0008006" key="5">
    <source>
        <dbReference type="Google" id="ProtNLM"/>
    </source>
</evidence>
<feature type="transmembrane region" description="Helical" evidence="2">
    <location>
        <begin position="7"/>
        <end position="23"/>
    </location>
</feature>
<evidence type="ECO:0000256" key="1">
    <source>
        <dbReference type="SAM" id="Coils"/>
    </source>
</evidence>
<feature type="transmembrane region" description="Helical" evidence="2">
    <location>
        <begin position="71"/>
        <end position="93"/>
    </location>
</feature>
<accession>A0ABD8AZD6</accession>
<dbReference type="EMBL" id="CP145892">
    <property type="protein sequence ID" value="WWP22889.1"/>
    <property type="molecule type" value="Genomic_DNA"/>
</dbReference>
<keyword evidence="1" id="KW-0175">Coiled coil</keyword>
<dbReference type="AlphaFoldDB" id="A0ABD8AZD6"/>
<sequence>MFNTNAITKFIGLCFMFLGYWRLTDFVILNPVFTFSFSIAGFFFILFDLTTHHFEQLKREKEKYYSWKGKILRFLKLSLLFLTAFSIVALPHLTLGWEQELILKLNDAIVLLGLGIVVFLIGLKSDQEIDNVLEVFEDVENRLKNIDDKFSGIIASKDEEIEKLKHELKELRDDSGSPGSI</sequence>
<organism evidence="3 4">
    <name type="scientific">Paenibacillus amylolyticus</name>
    <dbReference type="NCBI Taxonomy" id="1451"/>
    <lineage>
        <taxon>Bacteria</taxon>
        <taxon>Bacillati</taxon>
        <taxon>Bacillota</taxon>
        <taxon>Bacilli</taxon>
        <taxon>Bacillales</taxon>
        <taxon>Paenibacillaceae</taxon>
        <taxon>Paenibacillus</taxon>
    </lineage>
</organism>
<name>A0ABD8AZD6_PAEAM</name>
<reference evidence="3 4" key="1">
    <citation type="submission" date="2024-02" db="EMBL/GenBank/DDBJ databases">
        <title>Complete sequences of two Paenibacillus sp. strains and one Lysinibacillus strain isolated from the environment on STAA medium highlight biotechnological potential.</title>
        <authorList>
            <person name="Attere S.A."/>
            <person name="Piche L.C."/>
            <person name="Intertaglia L."/>
            <person name="Lami R."/>
            <person name="Charette S.J."/>
            <person name="Vincent A.T."/>
        </authorList>
    </citation>
    <scope>NUCLEOTIDE SEQUENCE [LARGE SCALE GENOMIC DNA]</scope>
    <source>
        <strain evidence="3 4">Y5S-7</strain>
    </source>
</reference>
<keyword evidence="2" id="KW-0812">Transmembrane</keyword>
<feature type="transmembrane region" description="Helical" evidence="2">
    <location>
        <begin position="29"/>
        <end position="50"/>
    </location>
</feature>
<dbReference type="Proteomes" id="UP001364764">
    <property type="component" value="Chromosome"/>
</dbReference>
<keyword evidence="2" id="KW-1133">Transmembrane helix</keyword>
<feature type="transmembrane region" description="Helical" evidence="2">
    <location>
        <begin position="105"/>
        <end position="123"/>
    </location>
</feature>
<evidence type="ECO:0000256" key="2">
    <source>
        <dbReference type="SAM" id="Phobius"/>
    </source>
</evidence>